<dbReference type="RefSeq" id="WP_153116595.1">
    <property type="nucleotide sequence ID" value="NZ_JACIGE010000006.1"/>
</dbReference>
<dbReference type="NCBIfam" id="TIGR01838">
    <property type="entry name" value="PHA_synth_I"/>
    <property type="match status" value="1"/>
</dbReference>
<dbReference type="InterPro" id="IPR010963">
    <property type="entry name" value="PHA_synth_I"/>
</dbReference>
<dbReference type="GO" id="GO:0042619">
    <property type="term" value="P:poly-hydroxybutyrate biosynthetic process"/>
    <property type="evidence" value="ECO:0007669"/>
    <property type="project" value="InterPro"/>
</dbReference>
<dbReference type="AlphaFoldDB" id="A0A840G043"/>
<dbReference type="PANTHER" id="PTHR36837">
    <property type="entry name" value="POLY(3-HYDROXYALKANOATE) POLYMERASE SUBUNIT PHAC"/>
    <property type="match status" value="1"/>
</dbReference>
<dbReference type="OrthoDB" id="7208816at2"/>
<evidence type="ECO:0000313" key="6">
    <source>
        <dbReference type="EMBL" id="MBB4247524.1"/>
    </source>
</evidence>
<dbReference type="GO" id="GO:0016746">
    <property type="term" value="F:acyltransferase activity"/>
    <property type="evidence" value="ECO:0007669"/>
    <property type="project" value="UniProtKB-KW"/>
</dbReference>
<comment type="subcellular location">
    <subcellularLocation>
        <location evidence="1">Cytoplasm</location>
    </subcellularLocation>
</comment>
<keyword evidence="2" id="KW-0963">Cytoplasm</keyword>
<accession>A0A840G043</accession>
<proteinExistence type="predicted"/>
<reference evidence="6 7" key="1">
    <citation type="submission" date="2020-08" db="EMBL/GenBank/DDBJ databases">
        <title>Genome sequencing of Purple Non-Sulfur Bacteria from various extreme environments.</title>
        <authorList>
            <person name="Mayer M."/>
        </authorList>
    </citation>
    <scope>NUCLEOTIDE SEQUENCE [LARGE SCALE GENOMIC DNA]</scope>
    <source>
        <strain evidence="6 7">2761</strain>
    </source>
</reference>
<dbReference type="Proteomes" id="UP000587070">
    <property type="component" value="Unassembled WGS sequence"/>
</dbReference>
<gene>
    <name evidence="6" type="ORF">GGD90_001898</name>
</gene>
<dbReference type="GO" id="GO:0005737">
    <property type="term" value="C:cytoplasm"/>
    <property type="evidence" value="ECO:0007669"/>
    <property type="project" value="UniProtKB-SubCell"/>
</dbReference>
<dbReference type="EC" id="2.3.1.-" evidence="6"/>
<dbReference type="PANTHER" id="PTHR36837:SF5">
    <property type="entry name" value="POLY-3-HYDROXYBUTYRATE SYNTHASE"/>
    <property type="match status" value="1"/>
</dbReference>
<name>A0A840G043_RHOTE</name>
<evidence type="ECO:0000256" key="3">
    <source>
        <dbReference type="ARBA" id="ARBA00022679"/>
    </source>
</evidence>
<dbReference type="Gene3D" id="3.40.50.1820">
    <property type="entry name" value="alpha/beta hydrolase"/>
    <property type="match status" value="1"/>
</dbReference>
<organism evidence="6 7">
    <name type="scientific">Rhodocyclus tenuis</name>
    <name type="common">Rhodospirillum tenue</name>
    <dbReference type="NCBI Taxonomy" id="1066"/>
    <lineage>
        <taxon>Bacteria</taxon>
        <taxon>Pseudomonadati</taxon>
        <taxon>Pseudomonadota</taxon>
        <taxon>Betaproteobacteria</taxon>
        <taxon>Rhodocyclales</taxon>
        <taxon>Rhodocyclaceae</taxon>
        <taxon>Rhodocyclus</taxon>
    </lineage>
</organism>
<evidence type="ECO:0000256" key="4">
    <source>
        <dbReference type="ARBA" id="ARBA00023315"/>
    </source>
</evidence>
<dbReference type="SUPFAM" id="SSF53474">
    <property type="entry name" value="alpha/beta-Hydrolases"/>
    <property type="match status" value="1"/>
</dbReference>
<keyword evidence="7" id="KW-1185">Reference proteome</keyword>
<keyword evidence="3 6" id="KW-0808">Transferase</keyword>
<dbReference type="InterPro" id="IPR010941">
    <property type="entry name" value="PhaC_N"/>
</dbReference>
<evidence type="ECO:0000256" key="2">
    <source>
        <dbReference type="ARBA" id="ARBA00022490"/>
    </source>
</evidence>
<keyword evidence="4 6" id="KW-0012">Acyltransferase</keyword>
<comment type="caution">
    <text evidence="6">The sequence shown here is derived from an EMBL/GenBank/DDBJ whole genome shotgun (WGS) entry which is preliminary data.</text>
</comment>
<evidence type="ECO:0000256" key="1">
    <source>
        <dbReference type="ARBA" id="ARBA00004496"/>
    </source>
</evidence>
<protein>
    <submittedName>
        <fullName evidence="6">Polyhydroxyalkanoate synthase</fullName>
        <ecNumber evidence="6">2.3.1.-</ecNumber>
    </submittedName>
</protein>
<evidence type="ECO:0000313" key="7">
    <source>
        <dbReference type="Proteomes" id="UP000587070"/>
    </source>
</evidence>
<dbReference type="InterPro" id="IPR029058">
    <property type="entry name" value="AB_hydrolase_fold"/>
</dbReference>
<sequence length="592" mass="64898">MSFPPDSLLPAMQNFVQAGQALASGFLQMLEKAATPGNAGKAFASDGAAAAATAAGETPAIDAQALVDLQRRHCERQQELWTSLLQGGQGEPAAPLVKPQPGDRRFDAPAWHNSPLFDYVRQSYLLNADYLRQLVELVPATDDKTRERQRFFARQYIDALSPANYAVTNPEFIERAIETKGRSITDGINNLIRDVGRGRISMSDESAFALGENLATTPGSVVFENDVMQLIQYAPLTPRVARRPLLIVPPCINKFYILDLQEQNSFVRHALLQGNTVFLVSWRNPQVEHGHLGWDDYLERGPLAAIARVRSICRVDTLNLLGFCVGGTLLVSALAVLAARGEKPVASLTLLTTLLDFAEAGEISLFIDEAGLAAREAAIGQGGLLPARDLSGMFSALRANDLVWNYVAGNYLLGQTPPAFDLLYWNADSTNLPGPFACWYMRHLYHENALREPGRLSMCGVSVDLGGVDAPAYVLAAREDHIVPWQGAYRSARLLGGDKRFVLGASGHIAGVVNPASRNRRSYWTHATPAVLPTTAQSWLEGAEEHAGSWWNDWSQWLRQYADGERAARVRLGSTRYPPLEPAPGRYVREKA</sequence>
<evidence type="ECO:0000259" key="5">
    <source>
        <dbReference type="Pfam" id="PF07167"/>
    </source>
</evidence>
<feature type="domain" description="Poly-beta-hydroxybutyrate polymerase N-terminal" evidence="5">
    <location>
        <begin position="103"/>
        <end position="269"/>
    </location>
</feature>
<dbReference type="InterPro" id="IPR051321">
    <property type="entry name" value="PHA/PHB_synthase"/>
</dbReference>
<dbReference type="EMBL" id="JACIGE010000006">
    <property type="protein sequence ID" value="MBB4247524.1"/>
    <property type="molecule type" value="Genomic_DNA"/>
</dbReference>
<dbReference type="Pfam" id="PF07167">
    <property type="entry name" value="PhaC_N"/>
    <property type="match status" value="1"/>
</dbReference>